<dbReference type="PANTHER" id="PTHR43304">
    <property type="entry name" value="PHYTOCHROME-LIKE PROTEIN CPH1"/>
    <property type="match status" value="1"/>
</dbReference>
<feature type="domain" description="ANTAR" evidence="6">
    <location>
        <begin position="135"/>
        <end position="196"/>
    </location>
</feature>
<dbReference type="InterPro" id="IPR036388">
    <property type="entry name" value="WH-like_DNA-bd_sf"/>
</dbReference>
<name>A0A7W9PHJ2_9NOCA</name>
<dbReference type="InterPro" id="IPR013655">
    <property type="entry name" value="PAS_fold_3"/>
</dbReference>
<evidence type="ECO:0000259" key="6">
    <source>
        <dbReference type="PROSITE" id="PS50921"/>
    </source>
</evidence>
<dbReference type="Gene3D" id="3.30.450.20">
    <property type="entry name" value="PAS domain"/>
    <property type="match status" value="1"/>
</dbReference>
<dbReference type="GO" id="GO:0004673">
    <property type="term" value="F:protein histidine kinase activity"/>
    <property type="evidence" value="ECO:0007669"/>
    <property type="project" value="UniProtKB-EC"/>
</dbReference>
<evidence type="ECO:0000313" key="8">
    <source>
        <dbReference type="Proteomes" id="UP000540412"/>
    </source>
</evidence>
<dbReference type="Proteomes" id="UP000540412">
    <property type="component" value="Unassembled WGS sequence"/>
</dbReference>
<dbReference type="Pfam" id="PF03861">
    <property type="entry name" value="ANTAR"/>
    <property type="match status" value="1"/>
</dbReference>
<evidence type="ECO:0000256" key="1">
    <source>
        <dbReference type="ARBA" id="ARBA00000085"/>
    </source>
</evidence>
<organism evidence="7 8">
    <name type="scientific">Nocardia transvalensis</name>
    <dbReference type="NCBI Taxonomy" id="37333"/>
    <lineage>
        <taxon>Bacteria</taxon>
        <taxon>Bacillati</taxon>
        <taxon>Actinomycetota</taxon>
        <taxon>Actinomycetes</taxon>
        <taxon>Mycobacteriales</taxon>
        <taxon>Nocardiaceae</taxon>
        <taxon>Nocardia</taxon>
    </lineage>
</organism>
<dbReference type="SUPFAM" id="SSF55785">
    <property type="entry name" value="PYP-like sensor domain (PAS domain)"/>
    <property type="match status" value="1"/>
</dbReference>
<keyword evidence="5" id="KW-0418">Kinase</keyword>
<dbReference type="PROSITE" id="PS50921">
    <property type="entry name" value="ANTAR"/>
    <property type="match status" value="1"/>
</dbReference>
<dbReference type="Gene3D" id="1.10.10.10">
    <property type="entry name" value="Winged helix-like DNA-binding domain superfamily/Winged helix DNA-binding domain"/>
    <property type="match status" value="1"/>
</dbReference>
<evidence type="ECO:0000256" key="2">
    <source>
        <dbReference type="ARBA" id="ARBA00012438"/>
    </source>
</evidence>
<dbReference type="AlphaFoldDB" id="A0A7W9PHJ2"/>
<keyword evidence="8" id="KW-1185">Reference proteome</keyword>
<reference evidence="7 8" key="1">
    <citation type="submission" date="2020-08" db="EMBL/GenBank/DDBJ databases">
        <title>Sequencing the genomes of 1000 actinobacteria strains.</title>
        <authorList>
            <person name="Klenk H.-P."/>
        </authorList>
    </citation>
    <scope>NUCLEOTIDE SEQUENCE [LARGE SCALE GENOMIC DNA]</scope>
    <source>
        <strain evidence="7 8">DSM 43582</strain>
    </source>
</reference>
<evidence type="ECO:0000313" key="7">
    <source>
        <dbReference type="EMBL" id="MBB5916190.1"/>
    </source>
</evidence>
<dbReference type="RefSeq" id="WP_083905824.1">
    <property type="nucleotide sequence ID" value="NZ_JACHIT010000002.1"/>
</dbReference>
<dbReference type="EC" id="2.7.13.3" evidence="2"/>
<dbReference type="GO" id="GO:0003723">
    <property type="term" value="F:RNA binding"/>
    <property type="evidence" value="ECO:0007669"/>
    <property type="project" value="InterPro"/>
</dbReference>
<gene>
    <name evidence="7" type="ORF">BJY24_005102</name>
</gene>
<protein>
    <recommendedName>
        <fullName evidence="2">histidine kinase</fullName>
        <ecNumber evidence="2">2.7.13.3</ecNumber>
    </recommendedName>
</protein>
<dbReference type="Pfam" id="PF08447">
    <property type="entry name" value="PAS_3"/>
    <property type="match status" value="1"/>
</dbReference>
<sequence length="231" mass="25647">MISGEQRVDPELTTVIESVVGGTPCANSGEFHYSLAERRWEWSDDLARMFGYEPGTVRPTTELLLSHQHPDDRATGEAVIHRVEDGEPFCGRHRIIDTADRVREVIVIGDYESDDQGTVVGTTGFYIDLTDALEEERNDALDNVLPETIAARAPIEQAKGILALIYGLNSEQAFAVLKWRSQHTNTKLRALAARLVEEARQFDPNSPGARTRFDHVLLTVHELVDPAADAS</sequence>
<accession>A0A7W9PHJ2</accession>
<dbReference type="InterPro" id="IPR005561">
    <property type="entry name" value="ANTAR"/>
</dbReference>
<dbReference type="EMBL" id="JACHIT010000002">
    <property type="protein sequence ID" value="MBB5916190.1"/>
    <property type="molecule type" value="Genomic_DNA"/>
</dbReference>
<evidence type="ECO:0000256" key="3">
    <source>
        <dbReference type="ARBA" id="ARBA00022553"/>
    </source>
</evidence>
<dbReference type="InterPro" id="IPR035965">
    <property type="entry name" value="PAS-like_dom_sf"/>
</dbReference>
<evidence type="ECO:0000256" key="4">
    <source>
        <dbReference type="ARBA" id="ARBA00022679"/>
    </source>
</evidence>
<comment type="caution">
    <text evidence="7">The sequence shown here is derived from an EMBL/GenBank/DDBJ whole genome shotgun (WGS) entry which is preliminary data.</text>
</comment>
<keyword evidence="4" id="KW-0808">Transferase</keyword>
<proteinExistence type="predicted"/>
<dbReference type="PANTHER" id="PTHR43304:SF1">
    <property type="entry name" value="PAC DOMAIN-CONTAINING PROTEIN"/>
    <property type="match status" value="1"/>
</dbReference>
<comment type="catalytic activity">
    <reaction evidence="1">
        <text>ATP + protein L-histidine = ADP + protein N-phospho-L-histidine.</text>
        <dbReference type="EC" id="2.7.13.3"/>
    </reaction>
</comment>
<evidence type="ECO:0000256" key="5">
    <source>
        <dbReference type="ARBA" id="ARBA00022777"/>
    </source>
</evidence>
<keyword evidence="3" id="KW-0597">Phosphoprotein</keyword>
<dbReference type="SMART" id="SM01012">
    <property type="entry name" value="ANTAR"/>
    <property type="match status" value="1"/>
</dbReference>
<dbReference type="InterPro" id="IPR052162">
    <property type="entry name" value="Sensor_kinase/Photoreceptor"/>
</dbReference>